<dbReference type="Pfam" id="PF01494">
    <property type="entry name" value="FAD_binding_3"/>
    <property type="match status" value="2"/>
</dbReference>
<proteinExistence type="predicted"/>
<comment type="caution">
    <text evidence="5">The sequence shown here is derived from an EMBL/GenBank/DDBJ whole genome shotgun (WGS) entry which is preliminary data.</text>
</comment>
<dbReference type="InterPro" id="IPR002938">
    <property type="entry name" value="FAD-bd"/>
</dbReference>
<feature type="domain" description="FAD-binding" evidence="4">
    <location>
        <begin position="5"/>
        <end position="170"/>
    </location>
</feature>
<protein>
    <submittedName>
        <fullName evidence="5">2-polyprenyl-6-methoxyphenol hydroxylase-like FAD-dependent oxidoreductase</fullName>
    </submittedName>
</protein>
<dbReference type="InterPro" id="IPR050493">
    <property type="entry name" value="FAD-dep_Monooxygenase_BioMet"/>
</dbReference>
<evidence type="ECO:0000256" key="1">
    <source>
        <dbReference type="ARBA" id="ARBA00023002"/>
    </source>
</evidence>
<name>A0ABX0TQN6_9SPHN</name>
<feature type="domain" description="FAD-binding" evidence="4">
    <location>
        <begin position="277"/>
        <end position="342"/>
    </location>
</feature>
<dbReference type="PANTHER" id="PTHR13789:SF309">
    <property type="entry name" value="PUTATIVE (AFU_ORTHOLOGUE AFUA_6G14510)-RELATED"/>
    <property type="match status" value="1"/>
</dbReference>
<feature type="signal peptide" evidence="3">
    <location>
        <begin position="1"/>
        <end position="23"/>
    </location>
</feature>
<dbReference type="InterPro" id="IPR036188">
    <property type="entry name" value="FAD/NAD-bd_sf"/>
</dbReference>
<organism evidence="5 6">
    <name type="scientific">Sphingomonas vulcanisoli</name>
    <dbReference type="NCBI Taxonomy" id="1658060"/>
    <lineage>
        <taxon>Bacteria</taxon>
        <taxon>Pseudomonadati</taxon>
        <taxon>Pseudomonadota</taxon>
        <taxon>Alphaproteobacteria</taxon>
        <taxon>Sphingomonadales</taxon>
        <taxon>Sphingomonadaceae</taxon>
        <taxon>Sphingomonas</taxon>
    </lineage>
</organism>
<sequence>MIVQKVLVVGAGLAGLSAAIALAQRGVQVTIATLDPRAEGTSITITNRAVDAVEALGVLDACLAEGLTPADGKSIFSAVWDGAGNPVPVPTSPIPPTRLPAYIAIYRPDLSRILTDAAEAAGVTIRAGVSFTALEDKGSHVDVAFTDGARDRFDLVVGADGAHSAVRRVIHPGIAPIYTGWMSFRLVLEDGPDGPAGFYTLPAGSGMLATVRLPGNRLYLAAGKQMENRRIDQAEAVALLDTVLAPYSAPLIRAISNRLQDQPKVFARPFDYVLVPSPWHRGRVTVIGDAAHATTPNLASGGSIALEDGVVLAEELEKADSVAGALDAFMARRYARCAMVVETSLAMMRRADDGDPAGNAALRAQAMAELVKPY</sequence>
<dbReference type="PRINTS" id="PR00420">
    <property type="entry name" value="RNGMNOXGNASE"/>
</dbReference>
<dbReference type="RefSeq" id="WP_167071303.1">
    <property type="nucleotide sequence ID" value="NZ_JAAOZC010000001.1"/>
</dbReference>
<dbReference type="PANTHER" id="PTHR13789">
    <property type="entry name" value="MONOOXYGENASE"/>
    <property type="match status" value="1"/>
</dbReference>
<dbReference type="EMBL" id="JAAOZC010000001">
    <property type="protein sequence ID" value="NIJ06702.1"/>
    <property type="molecule type" value="Genomic_DNA"/>
</dbReference>
<evidence type="ECO:0000259" key="4">
    <source>
        <dbReference type="Pfam" id="PF01494"/>
    </source>
</evidence>
<evidence type="ECO:0000313" key="6">
    <source>
        <dbReference type="Proteomes" id="UP000727456"/>
    </source>
</evidence>
<accession>A0ABX0TQN6</accession>
<gene>
    <name evidence="5" type="ORF">FHS31_000284</name>
</gene>
<evidence type="ECO:0000256" key="3">
    <source>
        <dbReference type="SAM" id="SignalP"/>
    </source>
</evidence>
<dbReference type="Proteomes" id="UP000727456">
    <property type="component" value="Unassembled WGS sequence"/>
</dbReference>
<evidence type="ECO:0000313" key="5">
    <source>
        <dbReference type="EMBL" id="NIJ06702.1"/>
    </source>
</evidence>
<keyword evidence="6" id="KW-1185">Reference proteome</keyword>
<dbReference type="Gene3D" id="3.50.50.60">
    <property type="entry name" value="FAD/NAD(P)-binding domain"/>
    <property type="match status" value="1"/>
</dbReference>
<keyword evidence="3" id="KW-0732">Signal</keyword>
<dbReference type="SUPFAM" id="SSF51905">
    <property type="entry name" value="FAD/NAD(P)-binding domain"/>
    <property type="match status" value="1"/>
</dbReference>
<feature type="chain" id="PRO_5045696454" evidence="3">
    <location>
        <begin position="24"/>
        <end position="374"/>
    </location>
</feature>
<reference evidence="5 6" key="1">
    <citation type="submission" date="2020-03" db="EMBL/GenBank/DDBJ databases">
        <title>Genomic Encyclopedia of Type Strains, Phase III (KMG-III): the genomes of soil and plant-associated and newly described type strains.</title>
        <authorList>
            <person name="Whitman W."/>
        </authorList>
    </citation>
    <scope>NUCLEOTIDE SEQUENCE [LARGE SCALE GENOMIC DNA]</scope>
    <source>
        <strain evidence="5 6">CECT 8804</strain>
    </source>
</reference>
<keyword evidence="1" id="KW-0560">Oxidoreductase</keyword>
<evidence type="ECO:0000256" key="2">
    <source>
        <dbReference type="ARBA" id="ARBA00023033"/>
    </source>
</evidence>
<keyword evidence="2" id="KW-0503">Monooxygenase</keyword>